<feature type="region of interest" description="Disordered" evidence="1">
    <location>
        <begin position="72"/>
        <end position="94"/>
    </location>
</feature>
<dbReference type="AlphaFoldDB" id="A0A024FVT9"/>
<reference evidence="3 4" key="1">
    <citation type="submission" date="2012-05" db="EMBL/GenBank/DDBJ databases">
        <title>Recombination and specialization in a pathogen metapopulation.</title>
        <authorList>
            <person name="Gardiner A."/>
            <person name="Kemen E."/>
            <person name="Schultz-Larsen T."/>
            <person name="MacLean D."/>
            <person name="Van Oosterhout C."/>
            <person name="Jones J.D.G."/>
        </authorList>
    </citation>
    <scope>NUCLEOTIDE SEQUENCE [LARGE SCALE GENOMIC DNA]</scope>
    <source>
        <strain evidence="3 4">Ac Nc2</strain>
    </source>
</reference>
<evidence type="ECO:0000313" key="4">
    <source>
        <dbReference type="Proteomes" id="UP000053237"/>
    </source>
</evidence>
<gene>
    <name evidence="3" type="ORF">BN9_121780</name>
</gene>
<keyword evidence="2" id="KW-0812">Transmembrane</keyword>
<dbReference type="Proteomes" id="UP000053237">
    <property type="component" value="Unassembled WGS sequence"/>
</dbReference>
<dbReference type="OrthoDB" id="25586at2759"/>
<organism evidence="3 4">
    <name type="scientific">Albugo candida</name>
    <dbReference type="NCBI Taxonomy" id="65357"/>
    <lineage>
        <taxon>Eukaryota</taxon>
        <taxon>Sar</taxon>
        <taxon>Stramenopiles</taxon>
        <taxon>Oomycota</taxon>
        <taxon>Peronosporomycetes</taxon>
        <taxon>Albuginales</taxon>
        <taxon>Albuginaceae</taxon>
        <taxon>Albugo</taxon>
    </lineage>
</organism>
<keyword evidence="4" id="KW-1185">Reference proteome</keyword>
<dbReference type="EMBL" id="CAIX01000497">
    <property type="protein sequence ID" value="CCI10987.1"/>
    <property type="molecule type" value="Genomic_DNA"/>
</dbReference>
<comment type="caution">
    <text evidence="3">The sequence shown here is derived from an EMBL/GenBank/DDBJ whole genome shotgun (WGS) entry which is preliminary data.</text>
</comment>
<sequence>MAHAWVLITAYLSGAVCIVLLTLTLGWIVVWKCVLAKMPFIQELFDLHPKHCHKDPIHEPPSLSYQQRYKAYRRKRQKGGDDAETANSTTSRHS</sequence>
<evidence type="ECO:0000313" key="3">
    <source>
        <dbReference type="EMBL" id="CCI10987.1"/>
    </source>
</evidence>
<proteinExistence type="predicted"/>
<keyword evidence="2" id="KW-1133">Transmembrane helix</keyword>
<dbReference type="Pfam" id="PF15938">
    <property type="entry name" value="DUF4750"/>
    <property type="match status" value="1"/>
</dbReference>
<dbReference type="InterPro" id="IPR031851">
    <property type="entry name" value="DUF4750"/>
</dbReference>
<protein>
    <submittedName>
        <fullName evidence="3">Uncharacterized protein</fullName>
    </submittedName>
</protein>
<keyword evidence="2" id="KW-0472">Membrane</keyword>
<evidence type="ECO:0000256" key="1">
    <source>
        <dbReference type="SAM" id="MobiDB-lite"/>
    </source>
</evidence>
<dbReference type="InParanoid" id="A0A024FVT9"/>
<evidence type="ECO:0000256" key="2">
    <source>
        <dbReference type="SAM" id="Phobius"/>
    </source>
</evidence>
<name>A0A024FVT9_9STRA</name>
<accession>A0A024FVT9</accession>
<feature type="compositionally biased region" description="Polar residues" evidence="1">
    <location>
        <begin position="85"/>
        <end position="94"/>
    </location>
</feature>
<feature type="transmembrane region" description="Helical" evidence="2">
    <location>
        <begin position="6"/>
        <end position="30"/>
    </location>
</feature>